<dbReference type="GO" id="GO:0003700">
    <property type="term" value="F:DNA-binding transcription factor activity"/>
    <property type="evidence" value="ECO:0007669"/>
    <property type="project" value="TreeGrafter"/>
</dbReference>
<dbReference type="AlphaFoldDB" id="A0A1H9EFU1"/>
<dbReference type="Gene3D" id="3.30.450.40">
    <property type="match status" value="1"/>
</dbReference>
<organism evidence="7 8">
    <name type="scientific">Faunimonas pinastri</name>
    <dbReference type="NCBI Taxonomy" id="1855383"/>
    <lineage>
        <taxon>Bacteria</taxon>
        <taxon>Pseudomonadati</taxon>
        <taxon>Pseudomonadota</taxon>
        <taxon>Alphaproteobacteria</taxon>
        <taxon>Hyphomicrobiales</taxon>
        <taxon>Afifellaceae</taxon>
        <taxon>Faunimonas</taxon>
    </lineage>
</organism>
<dbReference type="InterPro" id="IPR036390">
    <property type="entry name" value="WH_DNA-bd_sf"/>
</dbReference>
<dbReference type="GO" id="GO:0045892">
    <property type="term" value="P:negative regulation of DNA-templated transcription"/>
    <property type="evidence" value="ECO:0007669"/>
    <property type="project" value="TreeGrafter"/>
</dbReference>
<dbReference type="InterPro" id="IPR014757">
    <property type="entry name" value="Tscrpt_reg_IclR_C"/>
</dbReference>
<keyword evidence="8" id="KW-1185">Reference proteome</keyword>
<dbReference type="SUPFAM" id="SSF46785">
    <property type="entry name" value="Winged helix' DNA-binding domain"/>
    <property type="match status" value="1"/>
</dbReference>
<keyword evidence="1" id="KW-0805">Transcription regulation</keyword>
<reference evidence="7 8" key="1">
    <citation type="submission" date="2016-10" db="EMBL/GenBank/DDBJ databases">
        <authorList>
            <person name="de Groot N.N."/>
        </authorList>
    </citation>
    <scope>NUCLEOTIDE SEQUENCE [LARGE SCALE GENOMIC DNA]</scope>
    <source>
        <strain evidence="7 8">A52C2</strain>
    </source>
</reference>
<dbReference type="InterPro" id="IPR029016">
    <property type="entry name" value="GAF-like_dom_sf"/>
</dbReference>
<dbReference type="EMBL" id="FOFG01000003">
    <property type="protein sequence ID" value="SEQ24123.1"/>
    <property type="molecule type" value="Genomic_DNA"/>
</dbReference>
<dbReference type="FunFam" id="1.10.10.10:FF:000056">
    <property type="entry name" value="IclR family transcriptional regulator"/>
    <property type="match status" value="1"/>
</dbReference>
<name>A0A1H9EFU1_9HYPH</name>
<gene>
    <name evidence="7" type="ORF">SAMN05216548_103152</name>
</gene>
<feature type="compositionally biased region" description="Polar residues" evidence="4">
    <location>
        <begin position="1"/>
        <end position="24"/>
    </location>
</feature>
<evidence type="ECO:0000256" key="3">
    <source>
        <dbReference type="ARBA" id="ARBA00023163"/>
    </source>
</evidence>
<dbReference type="Pfam" id="PF09339">
    <property type="entry name" value="HTH_IclR"/>
    <property type="match status" value="1"/>
</dbReference>
<sequence length="276" mass="29651">MNYISRNAEQEVTVNTSPLPASSARSDEGIKSLSKLMKVLDCFSTSVRTLSLSEVCQRTGFPKSTTHRLLASLREAGLLDQEGDRDRYRLGLKLFELGNTVLANMDLHREARPYVDALGRLSGQSVHLAVFDGHHAVVVGRSDAHADAGARAFFESAPAHCTSVGKAILAFQNAATLDRFVSGELARFTEHTLTDPKELLADLKATRERGYSIDEGEHQPGLRCVGAPIRDASGRVFAALSVSGPAWKLPLSEVESTAKIVIHSANAISQALGGSS</sequence>
<feature type="domain" description="HTH iclR-type" evidence="5">
    <location>
        <begin position="30"/>
        <end position="92"/>
    </location>
</feature>
<dbReference type="InterPro" id="IPR050707">
    <property type="entry name" value="HTH_MetabolicPath_Reg"/>
</dbReference>
<dbReference type="STRING" id="1855383.SAMN05216548_103152"/>
<dbReference type="Pfam" id="PF01614">
    <property type="entry name" value="IclR_C"/>
    <property type="match status" value="1"/>
</dbReference>
<evidence type="ECO:0000259" key="6">
    <source>
        <dbReference type="PROSITE" id="PS51078"/>
    </source>
</evidence>
<protein>
    <submittedName>
        <fullName evidence="7">Transcriptional regulator, IclR family</fullName>
    </submittedName>
</protein>
<evidence type="ECO:0000313" key="8">
    <source>
        <dbReference type="Proteomes" id="UP000199647"/>
    </source>
</evidence>
<dbReference type="PANTHER" id="PTHR30136:SF35">
    <property type="entry name" value="HTH-TYPE TRANSCRIPTIONAL REGULATOR RV1719"/>
    <property type="match status" value="1"/>
</dbReference>
<proteinExistence type="predicted"/>
<dbReference type="InterPro" id="IPR005471">
    <property type="entry name" value="Tscrpt_reg_IclR_N"/>
</dbReference>
<dbReference type="PANTHER" id="PTHR30136">
    <property type="entry name" value="HELIX-TURN-HELIX TRANSCRIPTIONAL REGULATOR, ICLR FAMILY"/>
    <property type="match status" value="1"/>
</dbReference>
<evidence type="ECO:0000313" key="7">
    <source>
        <dbReference type="EMBL" id="SEQ24123.1"/>
    </source>
</evidence>
<dbReference type="SUPFAM" id="SSF55781">
    <property type="entry name" value="GAF domain-like"/>
    <property type="match status" value="1"/>
</dbReference>
<feature type="region of interest" description="Disordered" evidence="4">
    <location>
        <begin position="1"/>
        <end position="26"/>
    </location>
</feature>
<evidence type="ECO:0000259" key="5">
    <source>
        <dbReference type="PROSITE" id="PS51077"/>
    </source>
</evidence>
<dbReference type="PROSITE" id="PS51077">
    <property type="entry name" value="HTH_ICLR"/>
    <property type="match status" value="1"/>
</dbReference>
<dbReference type="Gene3D" id="1.10.10.10">
    <property type="entry name" value="Winged helix-like DNA-binding domain superfamily/Winged helix DNA-binding domain"/>
    <property type="match status" value="1"/>
</dbReference>
<evidence type="ECO:0000256" key="2">
    <source>
        <dbReference type="ARBA" id="ARBA00023125"/>
    </source>
</evidence>
<evidence type="ECO:0000256" key="1">
    <source>
        <dbReference type="ARBA" id="ARBA00023015"/>
    </source>
</evidence>
<evidence type="ECO:0000256" key="4">
    <source>
        <dbReference type="SAM" id="MobiDB-lite"/>
    </source>
</evidence>
<feature type="domain" description="IclR-ED" evidence="6">
    <location>
        <begin position="93"/>
        <end position="274"/>
    </location>
</feature>
<keyword evidence="3" id="KW-0804">Transcription</keyword>
<accession>A0A1H9EFU1</accession>
<dbReference type="PROSITE" id="PS51078">
    <property type="entry name" value="ICLR_ED"/>
    <property type="match status" value="1"/>
</dbReference>
<dbReference type="CDD" id="cd00090">
    <property type="entry name" value="HTH_ARSR"/>
    <property type="match status" value="1"/>
</dbReference>
<dbReference type="GO" id="GO:0003677">
    <property type="term" value="F:DNA binding"/>
    <property type="evidence" value="ECO:0007669"/>
    <property type="project" value="UniProtKB-KW"/>
</dbReference>
<dbReference type="SMART" id="SM00346">
    <property type="entry name" value="HTH_ICLR"/>
    <property type="match status" value="1"/>
</dbReference>
<dbReference type="Proteomes" id="UP000199647">
    <property type="component" value="Unassembled WGS sequence"/>
</dbReference>
<dbReference type="InterPro" id="IPR011991">
    <property type="entry name" value="ArsR-like_HTH"/>
</dbReference>
<dbReference type="OrthoDB" id="9791752at2"/>
<dbReference type="InterPro" id="IPR036388">
    <property type="entry name" value="WH-like_DNA-bd_sf"/>
</dbReference>
<keyword evidence="2" id="KW-0238">DNA-binding</keyword>